<accession>A0ABT5CHV8</accession>
<dbReference type="Proteomes" id="UP001217485">
    <property type="component" value="Unassembled WGS sequence"/>
</dbReference>
<keyword evidence="3" id="KW-1185">Reference proteome</keyword>
<reference evidence="2 3" key="1">
    <citation type="submission" date="2023-01" db="EMBL/GenBank/DDBJ databases">
        <title>Minimal conservation of predation-associated metabolite biosynthetic gene clusters underscores biosynthetic potential of Myxococcota including descriptions for ten novel species: Archangium lansinium sp. nov., Myxococcus landrumus sp. nov., Nannocystis bai.</title>
        <authorList>
            <person name="Ahearne A."/>
            <person name="Stevens C."/>
            <person name="Dowd S."/>
        </authorList>
    </citation>
    <scope>NUCLEOTIDE SEQUENCE [LARGE SCALE GENOMIC DNA]</scope>
    <source>
        <strain evidence="2 3">WIWO2</strain>
    </source>
</reference>
<name>A0ABT5CHV8_9BACT</name>
<protein>
    <recommendedName>
        <fullName evidence="1">Ig-like domain-containing protein</fullName>
    </recommendedName>
</protein>
<dbReference type="PROSITE" id="PS50835">
    <property type="entry name" value="IG_LIKE"/>
    <property type="match status" value="1"/>
</dbReference>
<organism evidence="2 3">
    <name type="scientific">Sorangium atrum</name>
    <dbReference type="NCBI Taxonomy" id="2995308"/>
    <lineage>
        <taxon>Bacteria</taxon>
        <taxon>Pseudomonadati</taxon>
        <taxon>Myxococcota</taxon>
        <taxon>Polyangia</taxon>
        <taxon>Polyangiales</taxon>
        <taxon>Polyangiaceae</taxon>
        <taxon>Sorangium</taxon>
    </lineage>
</organism>
<comment type="caution">
    <text evidence="2">The sequence shown here is derived from an EMBL/GenBank/DDBJ whole genome shotgun (WGS) entry which is preliminary data.</text>
</comment>
<evidence type="ECO:0000313" key="3">
    <source>
        <dbReference type="Proteomes" id="UP001217485"/>
    </source>
</evidence>
<dbReference type="EMBL" id="JAQNDK010000006">
    <property type="protein sequence ID" value="MDC0685223.1"/>
    <property type="molecule type" value="Genomic_DNA"/>
</dbReference>
<dbReference type="InterPro" id="IPR007110">
    <property type="entry name" value="Ig-like_dom"/>
</dbReference>
<evidence type="ECO:0000313" key="2">
    <source>
        <dbReference type="EMBL" id="MDC0685223.1"/>
    </source>
</evidence>
<proteinExistence type="predicted"/>
<sequence>MCRNQPDRDACISACGTCSGDQCVEPAPEGFYGPALLWVGRTVDEPQCPHGAQTTVYRGYETADFPFACSPCRCGEPACALPDDLRTAASLKCGGPAVSVHEPRDILNGTCVVPSSALVNDHQSLVLGATRVTPCEASVEPPPVPQFTLRWYRSGVACGGSLQERTCPSPSKTCVPPDQEHGFAQCIMYLGEGEVTCPEDYPEDVVLYDGMRDERHCTSCECGPPTGSECSLMLVSFRDGACDEQLTAGTASSDAPGCVAATPGETPKSMRAIWQVDRPGSCEPRGGELRGEIVLTGPSTFCCQTRPGENG</sequence>
<evidence type="ECO:0000259" key="1">
    <source>
        <dbReference type="PROSITE" id="PS50835"/>
    </source>
</evidence>
<feature type="domain" description="Ig-like" evidence="1">
    <location>
        <begin position="114"/>
        <end position="197"/>
    </location>
</feature>
<dbReference type="RefSeq" id="WP_272103369.1">
    <property type="nucleotide sequence ID" value="NZ_JAQNDK010000006.1"/>
</dbReference>
<gene>
    <name evidence="2" type="ORF">POL72_46345</name>
</gene>